<evidence type="ECO:0000313" key="6">
    <source>
        <dbReference type="Proteomes" id="UP000568664"/>
    </source>
</evidence>
<dbReference type="Proteomes" id="UP000568664">
    <property type="component" value="Unassembled WGS sequence"/>
</dbReference>
<sequence>MKFKRLLYLLLCFAGLAYGNTGGTDKETIIINDINWPPYFMPKTNGGAIGLGKELITECLTQLNYPSQFKSLPIQRTHGYMKSGDIDLTVYSHKADRESFVYYGKEPIFSSEYGFAVKQGSGIQINKIADIQSLIIGHLSGLSHTPEILSIIEQSRKVNKVREGYSVETMLAQLTAQPRQFDILPNSKSTLYWYSKVMGLSEQVTVLDYTVTTKNYFLTVSKKSKHIKSPTKFLGDMDLCLIKLKQSGKYHQILASYGFDLTAKELKKDITH</sequence>
<dbReference type="Gene3D" id="3.40.190.10">
    <property type="entry name" value="Periplasmic binding protein-like II"/>
    <property type="match status" value="2"/>
</dbReference>
<feature type="domain" description="Solute-binding protein family 3/N-terminal" evidence="4">
    <location>
        <begin position="30"/>
        <end position="257"/>
    </location>
</feature>
<dbReference type="RefSeq" id="WP_169073641.1">
    <property type="nucleotide sequence ID" value="NZ_JABBXH010000001.1"/>
</dbReference>
<name>A0A7Y0Q4T3_9GAMM</name>
<evidence type="ECO:0000256" key="2">
    <source>
        <dbReference type="ARBA" id="ARBA00022729"/>
    </source>
</evidence>
<organism evidence="5 6">
    <name type="scientific">Thalassotalea algicola</name>
    <dbReference type="NCBI Taxonomy" id="2716224"/>
    <lineage>
        <taxon>Bacteria</taxon>
        <taxon>Pseudomonadati</taxon>
        <taxon>Pseudomonadota</taxon>
        <taxon>Gammaproteobacteria</taxon>
        <taxon>Alteromonadales</taxon>
        <taxon>Colwelliaceae</taxon>
        <taxon>Thalassotalea</taxon>
    </lineage>
</organism>
<dbReference type="PANTHER" id="PTHR35936:SF25">
    <property type="entry name" value="ABC TRANSPORTER SUBSTRATE-BINDING PROTEIN"/>
    <property type="match status" value="1"/>
</dbReference>
<reference evidence="5 6" key="1">
    <citation type="submission" date="2020-04" db="EMBL/GenBank/DDBJ databases">
        <title>Thalassotalea sp. M1531, isolated from the surface of marine red alga.</title>
        <authorList>
            <person name="Pang L."/>
            <person name="Lu D.-C."/>
        </authorList>
    </citation>
    <scope>NUCLEOTIDE SEQUENCE [LARGE SCALE GENOMIC DNA]</scope>
    <source>
        <strain evidence="5 6">M1531</strain>
    </source>
</reference>
<evidence type="ECO:0000313" key="5">
    <source>
        <dbReference type="EMBL" id="NMP30319.1"/>
    </source>
</evidence>
<gene>
    <name evidence="5" type="ORF">HII17_01990</name>
</gene>
<comment type="similarity">
    <text evidence="1">Belongs to the bacterial solute-binding protein 3 family.</text>
</comment>
<keyword evidence="2 3" id="KW-0732">Signal</keyword>
<dbReference type="AlphaFoldDB" id="A0A7Y0Q4T3"/>
<dbReference type="PANTHER" id="PTHR35936">
    <property type="entry name" value="MEMBRANE-BOUND LYTIC MUREIN TRANSGLYCOSYLASE F"/>
    <property type="match status" value="1"/>
</dbReference>
<dbReference type="SUPFAM" id="SSF53850">
    <property type="entry name" value="Periplasmic binding protein-like II"/>
    <property type="match status" value="1"/>
</dbReference>
<dbReference type="InterPro" id="IPR001638">
    <property type="entry name" value="Solute-binding_3/MltF_N"/>
</dbReference>
<keyword evidence="6" id="KW-1185">Reference proteome</keyword>
<accession>A0A7Y0Q4T3</accession>
<dbReference type="EMBL" id="JABBXH010000001">
    <property type="protein sequence ID" value="NMP30319.1"/>
    <property type="molecule type" value="Genomic_DNA"/>
</dbReference>
<evidence type="ECO:0000256" key="1">
    <source>
        <dbReference type="ARBA" id="ARBA00010333"/>
    </source>
</evidence>
<evidence type="ECO:0000256" key="3">
    <source>
        <dbReference type="SAM" id="SignalP"/>
    </source>
</evidence>
<comment type="caution">
    <text evidence="5">The sequence shown here is derived from an EMBL/GenBank/DDBJ whole genome shotgun (WGS) entry which is preliminary data.</text>
</comment>
<proteinExistence type="inferred from homology"/>
<feature type="signal peptide" evidence="3">
    <location>
        <begin position="1"/>
        <end position="19"/>
    </location>
</feature>
<feature type="chain" id="PRO_5031045688" evidence="3">
    <location>
        <begin position="20"/>
        <end position="272"/>
    </location>
</feature>
<evidence type="ECO:0000259" key="4">
    <source>
        <dbReference type="Pfam" id="PF00497"/>
    </source>
</evidence>
<protein>
    <submittedName>
        <fullName evidence="5">Amino acid ABC transporter substrate-binding protein</fullName>
    </submittedName>
</protein>
<dbReference type="Pfam" id="PF00497">
    <property type="entry name" value="SBP_bac_3"/>
    <property type="match status" value="1"/>
</dbReference>